<evidence type="ECO:0000313" key="1">
    <source>
        <dbReference type="EMBL" id="KAK7367766.1"/>
    </source>
</evidence>
<evidence type="ECO:0000313" key="2">
    <source>
        <dbReference type="Proteomes" id="UP001374584"/>
    </source>
</evidence>
<accession>A0AAN9N8P0</accession>
<protein>
    <submittedName>
        <fullName evidence="1">Uncharacterized protein</fullName>
    </submittedName>
</protein>
<sequence>MEPLSLGNSVTSQRADWLLEERERASKCLLKFRCSHPPVPISSLSLFDSSTLGRDRRRPHRRRHPRRVTDAFHRTLKGVLVFR</sequence>
<comment type="caution">
    <text evidence="1">The sequence shown here is derived from an EMBL/GenBank/DDBJ whole genome shotgun (WGS) entry which is preliminary data.</text>
</comment>
<name>A0AAN9N8P0_PHACN</name>
<gene>
    <name evidence="1" type="ORF">VNO80_09784</name>
</gene>
<dbReference type="AlphaFoldDB" id="A0AAN9N8P0"/>
<reference evidence="1 2" key="1">
    <citation type="submission" date="2024-01" db="EMBL/GenBank/DDBJ databases">
        <title>The genomes of 5 underutilized Papilionoideae crops provide insights into root nodulation and disease resistanc.</title>
        <authorList>
            <person name="Jiang F."/>
        </authorList>
    </citation>
    <scope>NUCLEOTIDE SEQUENCE [LARGE SCALE GENOMIC DNA]</scope>
    <source>
        <strain evidence="1">JINMINGXINNONG_FW02</strain>
        <tissue evidence="1">Leaves</tissue>
    </source>
</reference>
<dbReference type="EMBL" id="JAYMYR010000004">
    <property type="protein sequence ID" value="KAK7367766.1"/>
    <property type="molecule type" value="Genomic_DNA"/>
</dbReference>
<proteinExistence type="predicted"/>
<dbReference type="Proteomes" id="UP001374584">
    <property type="component" value="Unassembled WGS sequence"/>
</dbReference>
<keyword evidence="2" id="KW-1185">Reference proteome</keyword>
<organism evidence="1 2">
    <name type="scientific">Phaseolus coccineus</name>
    <name type="common">Scarlet runner bean</name>
    <name type="synonym">Phaseolus multiflorus</name>
    <dbReference type="NCBI Taxonomy" id="3886"/>
    <lineage>
        <taxon>Eukaryota</taxon>
        <taxon>Viridiplantae</taxon>
        <taxon>Streptophyta</taxon>
        <taxon>Embryophyta</taxon>
        <taxon>Tracheophyta</taxon>
        <taxon>Spermatophyta</taxon>
        <taxon>Magnoliopsida</taxon>
        <taxon>eudicotyledons</taxon>
        <taxon>Gunneridae</taxon>
        <taxon>Pentapetalae</taxon>
        <taxon>rosids</taxon>
        <taxon>fabids</taxon>
        <taxon>Fabales</taxon>
        <taxon>Fabaceae</taxon>
        <taxon>Papilionoideae</taxon>
        <taxon>50 kb inversion clade</taxon>
        <taxon>NPAAA clade</taxon>
        <taxon>indigoferoid/millettioid clade</taxon>
        <taxon>Phaseoleae</taxon>
        <taxon>Phaseolus</taxon>
    </lineage>
</organism>